<dbReference type="RefSeq" id="XP_007694877.1">
    <property type="nucleotide sequence ID" value="XM_007696687.1"/>
</dbReference>
<evidence type="ECO:0000313" key="2">
    <source>
        <dbReference type="Proteomes" id="UP000016934"/>
    </source>
</evidence>
<evidence type="ECO:0000313" key="1">
    <source>
        <dbReference type="EMBL" id="EMD69598.1"/>
    </source>
</evidence>
<dbReference type="GeneID" id="19131717"/>
<gene>
    <name evidence="1" type="ORF">COCSADRAFT_155768</name>
</gene>
<dbReference type="OMA" id="LEEAIWI"/>
<keyword evidence="2" id="KW-1185">Reference proteome</keyword>
<dbReference type="Proteomes" id="UP000016934">
    <property type="component" value="Unassembled WGS sequence"/>
</dbReference>
<dbReference type="eggNOG" id="ENOG502SJQV">
    <property type="taxonomic scope" value="Eukaryota"/>
</dbReference>
<dbReference type="STRING" id="665912.M2SQT5"/>
<dbReference type="OrthoDB" id="5422579at2759"/>
<name>M2SQT5_COCSN</name>
<sequence length="605" mass="70471">MFSNLQIRPAKPERRKPNLTIRAGISKRRVSYVSALSASRVPSLSFMEGLFGDEFPEAFGSGEGTSAKSRKTILDLPAELLDLVCAHISKPDIKHLRLASKQLANSVYLRIDRVYVSPNRANIDYLYQILSHPRYKYRVHEIVWDDTRLEEYSTLSSFRDAILFDEREFTRSIESRLEEAIWIYGDDNPEYHALEHDDLFESNGRLTEVAKEILLRYDDQFSREVLARNATMMDIEDSYSLYQDLYREEQAIMDQEADINALEQALMGFTALNRVTYTTEIWRSCAFPHLYNTPFHRSLPVGFRKPQIRNVCRAHFRPSEAHDSPMRTTVRSSRTSRYSGGYSHLVSAILDMPNPGIEEFVVETENEAMIPYKDEFSLNRRDIDNTRNMFRKIALKYLKFPITYEEDTRADSTPHNIYNPQNFLAELQHLEHLDLNLSCNMIAPMFGYVPRFIPIPENLRRQLKTLTLRHVVAEDDGLFGLVTSMPNLQHVTLYRLYQGNERPGWASLFQRLKTYYSTTDHPIKPSFVIFQPLDPDTINLQLVDQEVDNYLYGNGENPFMETGVQTLARLKQHMGWRVDPRDETVRETMSDFCARTEMHEWDCST</sequence>
<dbReference type="HOGENOM" id="CLU_021598_2_0_1"/>
<dbReference type="KEGG" id="bsc:COCSADRAFT_155768"/>
<accession>M2SQT5</accession>
<protein>
    <recommendedName>
        <fullName evidence="3">F-box domain-containing protein</fullName>
    </recommendedName>
</protein>
<dbReference type="EMBL" id="KB445637">
    <property type="protein sequence ID" value="EMD69598.1"/>
    <property type="molecule type" value="Genomic_DNA"/>
</dbReference>
<reference evidence="1 2" key="1">
    <citation type="journal article" date="2012" name="PLoS Pathog.">
        <title>Diverse lifestyles and strategies of plant pathogenesis encoded in the genomes of eighteen Dothideomycetes fungi.</title>
        <authorList>
            <person name="Ohm R.A."/>
            <person name="Feau N."/>
            <person name="Henrissat B."/>
            <person name="Schoch C.L."/>
            <person name="Horwitz B.A."/>
            <person name="Barry K.W."/>
            <person name="Condon B.J."/>
            <person name="Copeland A.C."/>
            <person name="Dhillon B."/>
            <person name="Glaser F."/>
            <person name="Hesse C.N."/>
            <person name="Kosti I."/>
            <person name="LaButti K."/>
            <person name="Lindquist E.A."/>
            <person name="Lucas S."/>
            <person name="Salamov A.A."/>
            <person name="Bradshaw R.E."/>
            <person name="Ciuffetti L."/>
            <person name="Hamelin R.C."/>
            <person name="Kema G.H.J."/>
            <person name="Lawrence C."/>
            <person name="Scott J.A."/>
            <person name="Spatafora J.W."/>
            <person name="Turgeon B.G."/>
            <person name="de Wit P.J.G.M."/>
            <person name="Zhong S."/>
            <person name="Goodwin S.B."/>
            <person name="Grigoriev I.V."/>
        </authorList>
    </citation>
    <scope>NUCLEOTIDE SEQUENCE [LARGE SCALE GENOMIC DNA]</scope>
    <source>
        <strain evidence="2">ND90Pr / ATCC 201652</strain>
    </source>
</reference>
<reference evidence="2" key="2">
    <citation type="journal article" date="2013" name="PLoS Genet.">
        <title>Comparative genome structure, secondary metabolite, and effector coding capacity across Cochliobolus pathogens.</title>
        <authorList>
            <person name="Condon B.J."/>
            <person name="Leng Y."/>
            <person name="Wu D."/>
            <person name="Bushley K.E."/>
            <person name="Ohm R.A."/>
            <person name="Otillar R."/>
            <person name="Martin J."/>
            <person name="Schackwitz W."/>
            <person name="Grimwood J."/>
            <person name="MohdZainudin N."/>
            <person name="Xue C."/>
            <person name="Wang R."/>
            <person name="Manning V.A."/>
            <person name="Dhillon B."/>
            <person name="Tu Z.J."/>
            <person name="Steffenson B.J."/>
            <person name="Salamov A."/>
            <person name="Sun H."/>
            <person name="Lowry S."/>
            <person name="LaButti K."/>
            <person name="Han J."/>
            <person name="Copeland A."/>
            <person name="Lindquist E."/>
            <person name="Barry K."/>
            <person name="Schmutz J."/>
            <person name="Baker S.E."/>
            <person name="Ciuffetti L.M."/>
            <person name="Grigoriev I.V."/>
            <person name="Zhong S."/>
            <person name="Turgeon B.G."/>
        </authorList>
    </citation>
    <scope>NUCLEOTIDE SEQUENCE [LARGE SCALE GENOMIC DNA]</scope>
    <source>
        <strain evidence="2">ND90Pr / ATCC 201652</strain>
    </source>
</reference>
<organism evidence="1 2">
    <name type="scientific">Cochliobolus sativus (strain ND90Pr / ATCC 201652)</name>
    <name type="common">Common root rot and spot blotch fungus</name>
    <name type="synonym">Bipolaris sorokiniana</name>
    <dbReference type="NCBI Taxonomy" id="665912"/>
    <lineage>
        <taxon>Eukaryota</taxon>
        <taxon>Fungi</taxon>
        <taxon>Dikarya</taxon>
        <taxon>Ascomycota</taxon>
        <taxon>Pezizomycotina</taxon>
        <taxon>Dothideomycetes</taxon>
        <taxon>Pleosporomycetidae</taxon>
        <taxon>Pleosporales</taxon>
        <taxon>Pleosporineae</taxon>
        <taxon>Pleosporaceae</taxon>
        <taxon>Bipolaris</taxon>
    </lineage>
</organism>
<evidence type="ECO:0008006" key="3">
    <source>
        <dbReference type="Google" id="ProtNLM"/>
    </source>
</evidence>
<dbReference type="AlphaFoldDB" id="M2SQT5"/>
<proteinExistence type="predicted"/>